<dbReference type="RefSeq" id="WP_054837440.1">
    <property type="nucleotide sequence ID" value="NZ_BBBA01000058.1"/>
</dbReference>
<dbReference type="GeneID" id="36834109"/>
<reference evidence="1 2" key="1">
    <citation type="submission" date="2018-05" db="EMBL/GenBank/DDBJ databases">
        <title>Complete Genome Sequences of Extremely Thermoacidophilic, Metal-Mobilizing Type-Strain Members of the Archaeal Family Sulfolobaceae: Acidianus brierleyi DSM-1651T, Acidianus sulfidivorans DSM-18786T, Metallosphaera hakonensis DSM-7519T, and Metallosphaera prunae DSM-10039T.</title>
        <authorList>
            <person name="Counts J.A."/>
            <person name="Kelly R.M."/>
        </authorList>
    </citation>
    <scope>NUCLEOTIDE SEQUENCE [LARGE SCALE GENOMIC DNA]</scope>
    <source>
        <strain evidence="1 2">HO1-1</strain>
    </source>
</reference>
<dbReference type="AlphaFoldDB" id="A0A2U9IRM2"/>
<keyword evidence="2" id="KW-1185">Reference proteome</keyword>
<evidence type="ECO:0000313" key="1">
    <source>
        <dbReference type="EMBL" id="AWR98701.1"/>
    </source>
</evidence>
<reference evidence="2" key="2">
    <citation type="submission" date="2020-03" db="EMBL/GenBank/DDBJ databases">
        <title>Complete Genome Sequences of Extremely Thermoacidophilic, Metal-Mobilizing Type-Strain Members of the Archaeal Family Sulfolobaceae: Acidianus brierleyi DSM-1651T, Acidianus sulfidivorans DSM-18786T, Metallosphaera hakonensis DSM-7519T, and Metallosphaera prunae DSM-10039T.</title>
        <authorList>
            <person name="Counts J.A."/>
            <person name="Kelly R.M."/>
        </authorList>
    </citation>
    <scope>NUCLEOTIDE SEQUENCE [LARGE SCALE GENOMIC DNA]</scope>
    <source>
        <strain evidence="2">HO1-1</strain>
    </source>
</reference>
<gene>
    <name evidence="1" type="ORF">DFR87_02165</name>
</gene>
<name>A0A2U9IRM2_9CREN</name>
<accession>A0A2U9IRM2</accession>
<evidence type="ECO:0000313" key="2">
    <source>
        <dbReference type="Proteomes" id="UP000247586"/>
    </source>
</evidence>
<sequence>MEFLDQFHQTRYQVAMALRRNSFDVSGVTYVETIDPVKDFVIVKDQGEAVVLDVNKGCVSVNDVRKCLGFDYIYGEPFSYQDNVSLLVTDYAIKIIKTFKDHREMRQFFLDQEINQFKAKDYLYLRDRSSKDGIYQSFLRGLKDQELEELQSISLNYLEIYKILDRNFDGVDSLVQIYHDLEGKILSIASRNKVELPSILSIPDEKEHISEDEEHIESEIREPIDVYEVIAEVRAKKVASNLDKFLDTLKKEEKYVEWEDVDLRGVLLDTFERRAATFLVLNPGELHVNRGGGRDVHLMPSIIVVEKKV</sequence>
<organism evidence="1 2">
    <name type="scientific">Metallosphaera hakonensis JCM 8857 = DSM 7519</name>
    <dbReference type="NCBI Taxonomy" id="1293036"/>
    <lineage>
        <taxon>Archaea</taxon>
        <taxon>Thermoproteota</taxon>
        <taxon>Thermoprotei</taxon>
        <taxon>Sulfolobales</taxon>
        <taxon>Sulfolobaceae</taxon>
        <taxon>Metallosphaera</taxon>
    </lineage>
</organism>
<dbReference type="Proteomes" id="UP000247586">
    <property type="component" value="Chromosome"/>
</dbReference>
<dbReference type="OrthoDB" id="34709at2157"/>
<proteinExistence type="predicted"/>
<protein>
    <submittedName>
        <fullName evidence="1">Uncharacterized protein</fullName>
    </submittedName>
</protein>
<reference evidence="2" key="3">
    <citation type="submission" date="2020-03" db="EMBL/GenBank/DDBJ databases">
        <title>Sequencing and Assembly of Multiple Reported Metal-Biooxidizing Members of the Extremely Thermoacidophilic Archaeal Family Sulfolobaceae.</title>
        <authorList>
            <person name="Counts J.A."/>
            <person name="Kelly R.M."/>
        </authorList>
    </citation>
    <scope>NUCLEOTIDE SEQUENCE [LARGE SCALE GENOMIC DNA]</scope>
    <source>
        <strain evidence="2">HO1-1</strain>
    </source>
</reference>
<dbReference type="KEGG" id="mhk:DFR87_02165"/>
<dbReference type="EMBL" id="CP029287">
    <property type="protein sequence ID" value="AWR98701.1"/>
    <property type="molecule type" value="Genomic_DNA"/>
</dbReference>